<dbReference type="RefSeq" id="WP_089160680.1">
    <property type="nucleotide sequence ID" value="NZ_MTHB01000063.1"/>
</dbReference>
<dbReference type="Proteomes" id="UP000214720">
    <property type="component" value="Unassembled WGS sequence"/>
</dbReference>
<gene>
    <name evidence="2" type="ORF">BSU04_11940</name>
</gene>
<evidence type="ECO:0000313" key="3">
    <source>
        <dbReference type="Proteomes" id="UP000214720"/>
    </source>
</evidence>
<name>A0A226X4S0_CABSO</name>
<reference evidence="3" key="1">
    <citation type="submission" date="2017-01" db="EMBL/GenBank/DDBJ databases">
        <title>Genome Analysis of Deinococcus marmoris KOPRI26562.</title>
        <authorList>
            <person name="Kim J.H."/>
            <person name="Oh H.-M."/>
        </authorList>
    </citation>
    <scope>NUCLEOTIDE SEQUENCE [LARGE SCALE GENOMIC DNA]</scope>
    <source>
        <strain evidence="3">PAMC 26633</strain>
    </source>
</reference>
<dbReference type="EMBL" id="MTHB01000063">
    <property type="protein sequence ID" value="OXC78452.1"/>
    <property type="molecule type" value="Genomic_DNA"/>
</dbReference>
<accession>A0A226X4S0</accession>
<dbReference type="Gene3D" id="2.60.200.20">
    <property type="match status" value="1"/>
</dbReference>
<dbReference type="Pfam" id="PF00498">
    <property type="entry name" value="FHA"/>
    <property type="match status" value="1"/>
</dbReference>
<comment type="caution">
    <text evidence="2">The sequence shown here is derived from an EMBL/GenBank/DDBJ whole genome shotgun (WGS) entry which is preliminary data.</text>
</comment>
<proteinExistence type="predicted"/>
<dbReference type="InterPro" id="IPR000253">
    <property type="entry name" value="FHA_dom"/>
</dbReference>
<protein>
    <submittedName>
        <fullName evidence="2">Uncharacterized protein ImpI/VasC</fullName>
    </submittedName>
</protein>
<sequence length="328" mass="33618">MFSSTLGLTIIASHGQARTGGARAQFNAAGGTIGRDAANALMLPDDNSVAERHAAVVADKDGWQLVNRSAQARIAVNGGLLAPGEQTRLVAGDIVNIGAYVLQVSVASADKGPLHYRPPVDDYWDMSTPKTGEKTAPTDLDDLLGLPVDPLALFGGASRKGLGPAGRAAESMGLFGDILATAPEAFNAPIDARFDAQADAPVAPDNAIRDNTPAYLSPMRVKIAAPIPETEDTAQTAEKTKTPASHIATLRIMAPAPRPGGYGARPSMTMAASQPLPAGSNTAAQPDALALAFLDGAGVAPDDAHAAGFTPAFMRTLGALAGMLGKRR</sequence>
<evidence type="ECO:0000313" key="2">
    <source>
        <dbReference type="EMBL" id="OXC78452.1"/>
    </source>
</evidence>
<dbReference type="OrthoDB" id="273564at2"/>
<dbReference type="AlphaFoldDB" id="A0A226X4S0"/>
<feature type="domain" description="FHA" evidence="1">
    <location>
        <begin position="32"/>
        <end position="98"/>
    </location>
</feature>
<dbReference type="InterPro" id="IPR008984">
    <property type="entry name" value="SMAD_FHA_dom_sf"/>
</dbReference>
<dbReference type="SUPFAM" id="SSF49879">
    <property type="entry name" value="SMAD/FHA domain"/>
    <property type="match status" value="1"/>
</dbReference>
<organism evidence="2 3">
    <name type="scientific">Caballeronia sordidicola</name>
    <name type="common">Burkholderia sordidicola</name>
    <dbReference type="NCBI Taxonomy" id="196367"/>
    <lineage>
        <taxon>Bacteria</taxon>
        <taxon>Pseudomonadati</taxon>
        <taxon>Pseudomonadota</taxon>
        <taxon>Betaproteobacteria</taxon>
        <taxon>Burkholderiales</taxon>
        <taxon>Burkholderiaceae</taxon>
        <taxon>Caballeronia</taxon>
    </lineage>
</organism>
<evidence type="ECO:0000259" key="1">
    <source>
        <dbReference type="Pfam" id="PF00498"/>
    </source>
</evidence>
<dbReference type="CDD" id="cd00060">
    <property type="entry name" value="FHA"/>
    <property type="match status" value="1"/>
</dbReference>